<comment type="function">
    <text evidence="5">Involved in regulation of DNA replication.</text>
</comment>
<dbReference type="GO" id="GO:0016887">
    <property type="term" value="F:ATP hydrolysis activity"/>
    <property type="evidence" value="ECO:0007669"/>
    <property type="project" value="InterPro"/>
</dbReference>
<evidence type="ECO:0000256" key="4">
    <source>
        <dbReference type="ARBA" id="ARBA00022840"/>
    </source>
</evidence>
<dbReference type="HAMAP" id="MF_01407">
    <property type="entry name" value="ORC1_type_DNA_replic_protein"/>
    <property type="match status" value="1"/>
</dbReference>
<proteinExistence type="inferred from homology"/>
<evidence type="ECO:0000256" key="3">
    <source>
        <dbReference type="ARBA" id="ARBA00022741"/>
    </source>
</evidence>
<dbReference type="Gene3D" id="1.10.8.60">
    <property type="match status" value="1"/>
</dbReference>
<dbReference type="SUPFAM" id="SSF46785">
    <property type="entry name" value="Winged helix' DNA-binding domain"/>
    <property type="match status" value="1"/>
</dbReference>
<dbReference type="PANTHER" id="PTHR10763:SF22">
    <property type="entry name" value="ORC1-TYPE DNA REPLICATION PROTEIN"/>
    <property type="match status" value="1"/>
</dbReference>
<accession>A0A2R6AZL9</accession>
<dbReference type="Gene3D" id="1.10.10.10">
    <property type="entry name" value="Winged helix-like DNA-binding domain superfamily/Winged helix DNA-binding domain"/>
    <property type="match status" value="1"/>
</dbReference>
<dbReference type="Pfam" id="PF22703">
    <property type="entry name" value="Cdc6_lid"/>
    <property type="match status" value="1"/>
</dbReference>
<dbReference type="InterPro" id="IPR050311">
    <property type="entry name" value="ORC1/CDC6"/>
</dbReference>
<dbReference type="AlphaFoldDB" id="A0A2R6AZL9"/>
<keyword evidence="4 5" id="KW-0067">ATP-binding</keyword>
<evidence type="ECO:0000256" key="5">
    <source>
        <dbReference type="HAMAP-Rule" id="MF_01407"/>
    </source>
</evidence>
<organism evidence="8 9">
    <name type="scientific">Candidatus Marsarchaeota G2 archaeon ECH_B_SAG-M15</name>
    <dbReference type="NCBI Taxonomy" id="1978162"/>
    <lineage>
        <taxon>Archaea</taxon>
        <taxon>Candidatus Marsarchaeota</taxon>
        <taxon>Candidatus Marsarchaeota group 2</taxon>
    </lineage>
</organism>
<dbReference type="GO" id="GO:0005524">
    <property type="term" value="F:ATP binding"/>
    <property type="evidence" value="ECO:0007669"/>
    <property type="project" value="UniProtKB-UniRule"/>
</dbReference>
<sequence length="366" mass="40625">MAGGVKALKSGLLLPAYVRLVNPEALEQDHIPSQVVYRDKQLKVFLDEFKVMKAGFPPPRLIAYGPVGSGKTVTTRKALTDVGVEHVYVKAEPTAYGTLVALGEAVLKKRKWGLSFAPLWGDIEAALPKQCIIVIDEAERFAFRDERRDELLYYLSRTRDLGTVLITNRYDVMRSVVDARVLSSFSAQAVYFTPYSANELTAIVRERVKEALDDPSAVEGGALNLIAAYAAGRGGDARYALDLLRAAIKHAVVNGLDEVTPHVVEEAKQDLERESLSSMLTSLSPTHKVMLLALHQATTIGELYTLYNRLAPTYLLEPLKERRLREIFLDLQIAGLVETTRKGAKWLVKPAPWLPPEFLEKLKASL</sequence>
<protein>
    <recommendedName>
        <fullName evidence="5">ORC1-type DNA replication protein</fullName>
    </recommendedName>
</protein>
<dbReference type="InterPro" id="IPR036388">
    <property type="entry name" value="WH-like_DNA-bd_sf"/>
</dbReference>
<evidence type="ECO:0000256" key="1">
    <source>
        <dbReference type="ARBA" id="ARBA00006184"/>
    </source>
</evidence>
<dbReference type="PANTHER" id="PTHR10763">
    <property type="entry name" value="CELL DIVISION CONTROL PROTEIN 6-RELATED"/>
    <property type="match status" value="1"/>
</dbReference>
<comment type="similarity">
    <text evidence="1 5">Belongs to the CDC6/cdc18 family.</text>
</comment>
<evidence type="ECO:0000259" key="7">
    <source>
        <dbReference type="Pfam" id="PF22703"/>
    </source>
</evidence>
<evidence type="ECO:0000313" key="8">
    <source>
        <dbReference type="EMBL" id="PSN91773.1"/>
    </source>
</evidence>
<dbReference type="Pfam" id="PF13401">
    <property type="entry name" value="AAA_22"/>
    <property type="match status" value="1"/>
</dbReference>
<feature type="domain" description="ORC1/DEAH AAA+ ATPase" evidence="6">
    <location>
        <begin position="61"/>
        <end position="165"/>
    </location>
</feature>
<dbReference type="InterPro" id="IPR014277">
    <property type="entry name" value="Orc1/Cdc6_arc"/>
</dbReference>
<dbReference type="NCBIfam" id="TIGR02928">
    <property type="entry name" value="orc1/cdc6 family replication initiation protein"/>
    <property type="match status" value="1"/>
</dbReference>
<dbReference type="GO" id="GO:0006260">
    <property type="term" value="P:DNA replication"/>
    <property type="evidence" value="ECO:0007669"/>
    <property type="project" value="UniProtKB-UniRule"/>
</dbReference>
<evidence type="ECO:0000256" key="2">
    <source>
        <dbReference type="ARBA" id="ARBA00022705"/>
    </source>
</evidence>
<dbReference type="SUPFAM" id="SSF52540">
    <property type="entry name" value="P-loop containing nucleoside triphosphate hydrolases"/>
    <property type="match status" value="1"/>
</dbReference>
<dbReference type="InterPro" id="IPR036390">
    <property type="entry name" value="WH_DNA-bd_sf"/>
</dbReference>
<dbReference type="InterPro" id="IPR055237">
    <property type="entry name" value="Cdc6_lid"/>
</dbReference>
<feature type="domain" description="Cdc6 AAA+ ATPase-type lid" evidence="7">
    <location>
        <begin position="202"/>
        <end position="269"/>
    </location>
</feature>
<evidence type="ECO:0000313" key="9">
    <source>
        <dbReference type="Proteomes" id="UP000240490"/>
    </source>
</evidence>
<comment type="caution">
    <text evidence="8">The sequence shown here is derived from an EMBL/GenBank/DDBJ whole genome shotgun (WGS) entry which is preliminary data.</text>
</comment>
<keyword evidence="3 5" id="KW-0547">Nucleotide-binding</keyword>
<gene>
    <name evidence="8" type="ORF">B9Q08_02205</name>
</gene>
<reference evidence="8 9" key="1">
    <citation type="submission" date="2017-04" db="EMBL/GenBank/DDBJ databases">
        <title>Novel microbial lineages endemic to geothermal iron-oxide mats fill important gaps in the evolutionary history of Archaea.</title>
        <authorList>
            <person name="Jay Z.J."/>
            <person name="Beam J.P."/>
            <person name="Dlakic M."/>
            <person name="Rusch D.B."/>
            <person name="Kozubal M.A."/>
            <person name="Inskeep W.P."/>
        </authorList>
    </citation>
    <scope>NUCLEOTIDE SEQUENCE [LARGE SCALE GENOMIC DNA]</scope>
    <source>
        <strain evidence="8">ECH_B_SAG-M15</strain>
    </source>
</reference>
<feature type="binding site" evidence="5">
    <location>
        <position position="207"/>
    </location>
    <ligand>
        <name>ATP</name>
        <dbReference type="ChEBI" id="CHEBI:30616"/>
    </ligand>
</feature>
<dbReference type="EMBL" id="NEXJ01000038">
    <property type="protein sequence ID" value="PSN91773.1"/>
    <property type="molecule type" value="Genomic_DNA"/>
</dbReference>
<dbReference type="Proteomes" id="UP000240490">
    <property type="component" value="Unassembled WGS sequence"/>
</dbReference>
<dbReference type="Gene3D" id="3.40.50.300">
    <property type="entry name" value="P-loop containing nucleotide triphosphate hydrolases"/>
    <property type="match status" value="1"/>
</dbReference>
<name>A0A2R6AZL9_9ARCH</name>
<dbReference type="InterPro" id="IPR049945">
    <property type="entry name" value="AAA_22"/>
</dbReference>
<dbReference type="InterPro" id="IPR027417">
    <property type="entry name" value="P-loop_NTPase"/>
</dbReference>
<keyword evidence="2 5" id="KW-0235">DNA replication</keyword>
<feature type="binding site" evidence="5">
    <location>
        <begin position="69"/>
        <end position="73"/>
    </location>
    <ligand>
        <name>ATP</name>
        <dbReference type="ChEBI" id="CHEBI:30616"/>
    </ligand>
</feature>
<feature type="binding site" evidence="5">
    <location>
        <position position="195"/>
    </location>
    <ligand>
        <name>ATP</name>
        <dbReference type="ChEBI" id="CHEBI:30616"/>
    </ligand>
</feature>
<evidence type="ECO:0000259" key="6">
    <source>
        <dbReference type="Pfam" id="PF13401"/>
    </source>
</evidence>